<feature type="domain" description="HTH rpiR-type" evidence="4">
    <location>
        <begin position="1"/>
        <end position="77"/>
    </location>
</feature>
<reference evidence="6 7" key="1">
    <citation type="submission" date="2016-10" db="EMBL/GenBank/DDBJ databases">
        <authorList>
            <person name="de Groot N.N."/>
        </authorList>
    </citation>
    <scope>NUCLEOTIDE SEQUENCE [LARGE SCALE GENOMIC DNA]</scope>
    <source>
        <strain evidence="6 7">Calf135</strain>
    </source>
</reference>
<dbReference type="OrthoDB" id="9762536at2"/>
<evidence type="ECO:0000259" key="5">
    <source>
        <dbReference type="PROSITE" id="PS51464"/>
    </source>
</evidence>
<dbReference type="GO" id="GO:1901135">
    <property type="term" value="P:carbohydrate derivative metabolic process"/>
    <property type="evidence" value="ECO:0007669"/>
    <property type="project" value="InterPro"/>
</dbReference>
<dbReference type="SUPFAM" id="SSF53697">
    <property type="entry name" value="SIS domain"/>
    <property type="match status" value="1"/>
</dbReference>
<evidence type="ECO:0000259" key="4">
    <source>
        <dbReference type="PROSITE" id="PS51071"/>
    </source>
</evidence>
<dbReference type="Gene3D" id="3.40.50.10490">
    <property type="entry name" value="Glucose-6-phosphate isomerase like protein, domain 1"/>
    <property type="match status" value="1"/>
</dbReference>
<dbReference type="RefSeq" id="WP_091973334.1">
    <property type="nucleotide sequence ID" value="NZ_CAUWDX010000052.1"/>
</dbReference>
<dbReference type="InterPro" id="IPR009057">
    <property type="entry name" value="Homeodomain-like_sf"/>
</dbReference>
<feature type="domain" description="SIS" evidence="5">
    <location>
        <begin position="123"/>
        <end position="263"/>
    </location>
</feature>
<dbReference type="EMBL" id="FODF01000001">
    <property type="protein sequence ID" value="SEN20274.1"/>
    <property type="molecule type" value="Genomic_DNA"/>
</dbReference>
<name>A0A1H8EMB7_9FIRM</name>
<evidence type="ECO:0000256" key="2">
    <source>
        <dbReference type="ARBA" id="ARBA00023125"/>
    </source>
</evidence>
<dbReference type="Pfam" id="PF01380">
    <property type="entry name" value="SIS"/>
    <property type="match status" value="1"/>
</dbReference>
<keyword evidence="1" id="KW-0805">Transcription regulation</keyword>
<evidence type="ECO:0000256" key="1">
    <source>
        <dbReference type="ARBA" id="ARBA00023015"/>
    </source>
</evidence>
<keyword evidence="2" id="KW-0238">DNA-binding</keyword>
<dbReference type="AlphaFoldDB" id="A0A1H8EMB7"/>
<protein>
    <submittedName>
        <fullName evidence="6">Transcriptional regulator, RpiR family</fullName>
    </submittedName>
</protein>
<dbReference type="PROSITE" id="PS51071">
    <property type="entry name" value="HTH_RPIR"/>
    <property type="match status" value="1"/>
</dbReference>
<gene>
    <name evidence="6" type="ORF">SAMN05216454_101166</name>
</gene>
<evidence type="ECO:0000256" key="3">
    <source>
        <dbReference type="ARBA" id="ARBA00023163"/>
    </source>
</evidence>
<dbReference type="GO" id="GO:0003700">
    <property type="term" value="F:DNA-binding transcription factor activity"/>
    <property type="evidence" value="ECO:0007669"/>
    <property type="project" value="InterPro"/>
</dbReference>
<dbReference type="InterPro" id="IPR000281">
    <property type="entry name" value="HTH_RpiR"/>
</dbReference>
<sequence length="285" mass="31646">MSIIGNINRPKFRPTKSDKLIMKYMLDNIDEIPYMQISTMAQKIGTGEATITRCVKKLGCNGFQEFKLGLAKEITIREQNNILDSSIKQNEPATETASKLMSADMKVLEETLKIVKSSDIEKAAKMILSAGKVCFIGIGFSGIVSLDSSYKFMRIGIDCTSYDNNHMMVMMASIIREGDLVVAISNSGETSEILNTVKIAKENGSKVIAITGNQQSSLCKLADLCVYHYSDESLLETGSMPTKIAQLFAVELIYTEVVKYNIIESTNNKLRTTDAIKKLDIEYRK</sequence>
<dbReference type="InterPro" id="IPR036388">
    <property type="entry name" value="WH-like_DNA-bd_sf"/>
</dbReference>
<dbReference type="InterPro" id="IPR001347">
    <property type="entry name" value="SIS_dom"/>
</dbReference>
<evidence type="ECO:0000313" key="6">
    <source>
        <dbReference type="EMBL" id="SEN20274.1"/>
    </source>
</evidence>
<organism evidence="6 7">
    <name type="scientific">Peptostreptococcus russellii</name>
    <dbReference type="NCBI Taxonomy" id="215200"/>
    <lineage>
        <taxon>Bacteria</taxon>
        <taxon>Bacillati</taxon>
        <taxon>Bacillota</taxon>
        <taxon>Clostridia</taxon>
        <taxon>Peptostreptococcales</taxon>
        <taxon>Peptostreptococcaceae</taxon>
        <taxon>Peptostreptococcus</taxon>
    </lineage>
</organism>
<dbReference type="InterPro" id="IPR035472">
    <property type="entry name" value="RpiR-like_SIS"/>
</dbReference>
<accession>A0A1H8EMB7</accession>
<dbReference type="PANTHER" id="PTHR30514:SF1">
    <property type="entry name" value="HTH-TYPE TRANSCRIPTIONAL REGULATOR HEXR-RELATED"/>
    <property type="match status" value="1"/>
</dbReference>
<dbReference type="Proteomes" id="UP000199512">
    <property type="component" value="Unassembled WGS sequence"/>
</dbReference>
<keyword evidence="3" id="KW-0804">Transcription</keyword>
<dbReference type="InterPro" id="IPR046348">
    <property type="entry name" value="SIS_dom_sf"/>
</dbReference>
<dbReference type="PANTHER" id="PTHR30514">
    <property type="entry name" value="GLUCOKINASE"/>
    <property type="match status" value="1"/>
</dbReference>
<dbReference type="Pfam" id="PF01418">
    <property type="entry name" value="HTH_6"/>
    <property type="match status" value="1"/>
</dbReference>
<dbReference type="SUPFAM" id="SSF46689">
    <property type="entry name" value="Homeodomain-like"/>
    <property type="match status" value="1"/>
</dbReference>
<dbReference type="GO" id="GO:0097367">
    <property type="term" value="F:carbohydrate derivative binding"/>
    <property type="evidence" value="ECO:0007669"/>
    <property type="project" value="InterPro"/>
</dbReference>
<dbReference type="Gene3D" id="1.10.10.10">
    <property type="entry name" value="Winged helix-like DNA-binding domain superfamily/Winged helix DNA-binding domain"/>
    <property type="match status" value="1"/>
</dbReference>
<keyword evidence="7" id="KW-1185">Reference proteome</keyword>
<dbReference type="CDD" id="cd05013">
    <property type="entry name" value="SIS_RpiR"/>
    <property type="match status" value="1"/>
</dbReference>
<dbReference type="STRING" id="215200.SAMN05216454_101166"/>
<evidence type="ECO:0000313" key="7">
    <source>
        <dbReference type="Proteomes" id="UP000199512"/>
    </source>
</evidence>
<dbReference type="InterPro" id="IPR047640">
    <property type="entry name" value="RpiR-like"/>
</dbReference>
<dbReference type="GO" id="GO:0003677">
    <property type="term" value="F:DNA binding"/>
    <property type="evidence" value="ECO:0007669"/>
    <property type="project" value="UniProtKB-KW"/>
</dbReference>
<proteinExistence type="predicted"/>
<dbReference type="PROSITE" id="PS51464">
    <property type="entry name" value="SIS"/>
    <property type="match status" value="1"/>
</dbReference>